<feature type="domain" description="Phospholipid/glycerol acyltransferase" evidence="3">
    <location>
        <begin position="123"/>
        <end position="222"/>
    </location>
</feature>
<feature type="transmembrane region" description="Helical" evidence="2">
    <location>
        <begin position="50"/>
        <end position="73"/>
    </location>
</feature>
<keyword evidence="2" id="KW-1133">Transmembrane helix</keyword>
<feature type="transmembrane region" description="Helical" evidence="2">
    <location>
        <begin position="16"/>
        <end position="38"/>
    </location>
</feature>
<dbReference type="SUPFAM" id="SSF69593">
    <property type="entry name" value="Glycerol-3-phosphate (1)-acyltransferase"/>
    <property type="match status" value="1"/>
</dbReference>
<organism evidence="4 5">
    <name type="scientific">Frankia alni (strain DSM 45986 / CECT 9034 / ACN14a)</name>
    <dbReference type="NCBI Taxonomy" id="326424"/>
    <lineage>
        <taxon>Bacteria</taxon>
        <taxon>Bacillati</taxon>
        <taxon>Actinomycetota</taxon>
        <taxon>Actinomycetes</taxon>
        <taxon>Frankiales</taxon>
        <taxon>Frankiaceae</taxon>
        <taxon>Frankia</taxon>
    </lineage>
</organism>
<feature type="region of interest" description="Disordered" evidence="1">
    <location>
        <begin position="359"/>
        <end position="416"/>
    </location>
</feature>
<dbReference type="HOGENOM" id="CLU_070808_0_0_11"/>
<proteinExistence type="predicted"/>
<evidence type="ECO:0000256" key="2">
    <source>
        <dbReference type="SAM" id="Phobius"/>
    </source>
</evidence>
<dbReference type="EMBL" id="CT573213">
    <property type="protein sequence ID" value="CAJ59413.1"/>
    <property type="molecule type" value="Genomic_DNA"/>
</dbReference>
<dbReference type="InterPro" id="IPR002123">
    <property type="entry name" value="Plipid/glycerol_acylTrfase"/>
</dbReference>
<dbReference type="KEGG" id="fal:FRAAL0743"/>
<evidence type="ECO:0000256" key="1">
    <source>
        <dbReference type="SAM" id="MobiDB-lite"/>
    </source>
</evidence>
<dbReference type="eggNOG" id="COG0204">
    <property type="taxonomic scope" value="Bacteria"/>
</dbReference>
<reference evidence="4 5" key="1">
    <citation type="journal article" date="2007" name="Genome Res.">
        <title>Genome characteristics of facultatively symbiotic Frankia sp. strains reflect host range and host plant biogeography.</title>
        <authorList>
            <person name="Normand P."/>
            <person name="Lapierre P."/>
            <person name="Tisa L.S."/>
            <person name="Gogarten J.P."/>
            <person name="Alloisio N."/>
            <person name="Bagnarol E."/>
            <person name="Bassi C.A."/>
            <person name="Berry A.M."/>
            <person name="Bickhart D.M."/>
            <person name="Choisne N."/>
            <person name="Couloux A."/>
            <person name="Cournoyer B."/>
            <person name="Cruveiller S."/>
            <person name="Daubin V."/>
            <person name="Demange N."/>
            <person name="Francino M.P."/>
            <person name="Goltsman E."/>
            <person name="Huang Y."/>
            <person name="Kopp O.R."/>
            <person name="Labarre L."/>
            <person name="Lapidus A."/>
            <person name="Lavire C."/>
            <person name="Marechal J."/>
            <person name="Martinez M."/>
            <person name="Mastronunzio J.E."/>
            <person name="Mullin B.C."/>
            <person name="Niemann J."/>
            <person name="Pujic P."/>
            <person name="Rawnsley T."/>
            <person name="Rouy Z."/>
            <person name="Schenowitz C."/>
            <person name="Sellstedt A."/>
            <person name="Tavares F."/>
            <person name="Tomkins J.P."/>
            <person name="Vallenet D."/>
            <person name="Valverde C."/>
            <person name="Wall L.G."/>
            <person name="Wang Y."/>
            <person name="Medigue C."/>
            <person name="Benson D.R."/>
        </authorList>
    </citation>
    <scope>NUCLEOTIDE SEQUENCE [LARGE SCALE GENOMIC DNA]</scope>
    <source>
        <strain evidence="5">DSM 45986 / CECT 9034 / ACN14a</strain>
    </source>
</reference>
<dbReference type="Proteomes" id="UP000000657">
    <property type="component" value="Chromosome"/>
</dbReference>
<evidence type="ECO:0000313" key="4">
    <source>
        <dbReference type="EMBL" id="CAJ59413.1"/>
    </source>
</evidence>
<name>Q0RSP4_FRAAA</name>
<dbReference type="AlphaFoldDB" id="Q0RSP4"/>
<evidence type="ECO:0000313" key="5">
    <source>
        <dbReference type="Proteomes" id="UP000000657"/>
    </source>
</evidence>
<dbReference type="Pfam" id="PF01553">
    <property type="entry name" value="Acyltransferase"/>
    <property type="match status" value="1"/>
</dbReference>
<keyword evidence="2" id="KW-0472">Membrane</keyword>
<sequence length="416" mass="42740">MGVPPWAIRRFLVDPLFVPLAAALALLAVAVAALGLLAAPVDRRLRVPRAALLVAIYLTAEMVLIVAMFGLWLARPALDGRWEAAHLWLLRRTLAVLVAAARRLVGLRLEVTEPPVGTVDAGSGPVLVLSRHAGPGDSFVLIHLLLNRYHRTPRVVLINRLQLDPAIDILLGRLGACFLRNDGSDDHAAARIGDLANSLTAGEALVIFPEGANFTPSRRRRLIARLRARGQWDRAAIAEDLDAVLPPRPAGVLAALATGRIAATMIVAHAGLDELSAPGEVWQALPFASPLLLRWWWVPAAEIPGPERARRQWLTMHWAVVNAWIGAQRAVSLSDGGGGVAVRGGGIVGDGVGGGGGGGGGNGGDGVVGDGVVRGGGGDGGGGGGGVGVVSGGGVGAAQPAAGDPPSPTDPANPVL</sequence>
<feature type="compositionally biased region" description="Pro residues" evidence="1">
    <location>
        <begin position="403"/>
        <end position="416"/>
    </location>
</feature>
<evidence type="ECO:0000259" key="3">
    <source>
        <dbReference type="Pfam" id="PF01553"/>
    </source>
</evidence>
<dbReference type="GO" id="GO:0016746">
    <property type="term" value="F:acyltransferase activity"/>
    <property type="evidence" value="ECO:0007669"/>
    <property type="project" value="InterPro"/>
</dbReference>
<keyword evidence="5" id="KW-1185">Reference proteome</keyword>
<keyword evidence="2" id="KW-0812">Transmembrane</keyword>
<accession>Q0RSP4</accession>
<gene>
    <name evidence="4" type="ordered locus">FRAAL0743</name>
</gene>
<feature type="compositionally biased region" description="Gly residues" evidence="1">
    <location>
        <begin position="359"/>
        <end position="396"/>
    </location>
</feature>
<dbReference type="RefSeq" id="WP_011601984.1">
    <property type="nucleotide sequence ID" value="NC_008278.1"/>
</dbReference>
<protein>
    <recommendedName>
        <fullName evidence="3">Phospholipid/glycerol acyltransferase domain-containing protein</fullName>
    </recommendedName>
</protein>
<dbReference type="STRING" id="326424.FRAAL0743"/>